<dbReference type="EMBL" id="CAXDID020000581">
    <property type="protein sequence ID" value="CAL6104343.1"/>
    <property type="molecule type" value="Genomic_DNA"/>
</dbReference>
<dbReference type="Gene3D" id="3.80.10.10">
    <property type="entry name" value="Ribonuclease Inhibitor"/>
    <property type="match status" value="1"/>
</dbReference>
<dbReference type="AlphaFoldDB" id="A0AA86P8M1"/>
<accession>A0AA86P8M1</accession>
<reference evidence="1" key="1">
    <citation type="submission" date="2023-06" db="EMBL/GenBank/DDBJ databases">
        <authorList>
            <person name="Kurt Z."/>
        </authorList>
    </citation>
    <scope>NUCLEOTIDE SEQUENCE</scope>
</reference>
<gene>
    <name evidence="1" type="ORF">HINF_LOCUS21463</name>
    <name evidence="2" type="ORF">HINF_LOCUS72738</name>
</gene>
<dbReference type="Proteomes" id="UP001642409">
    <property type="component" value="Unassembled WGS sequence"/>
</dbReference>
<protein>
    <submittedName>
        <fullName evidence="1">Leucine-rich repeat domain superfamily</fullName>
    </submittedName>
    <submittedName>
        <fullName evidence="2">Leucine-rich_repeat domain superfamily</fullName>
    </submittedName>
</protein>
<name>A0AA86P8M1_9EUKA</name>
<dbReference type="InterPro" id="IPR032675">
    <property type="entry name" value="LRR_dom_sf"/>
</dbReference>
<evidence type="ECO:0000313" key="3">
    <source>
        <dbReference type="Proteomes" id="UP001642409"/>
    </source>
</evidence>
<evidence type="ECO:0000313" key="1">
    <source>
        <dbReference type="EMBL" id="CAI9933818.1"/>
    </source>
</evidence>
<dbReference type="SUPFAM" id="SSF52075">
    <property type="entry name" value="Outer arm dynein light chain 1"/>
    <property type="match status" value="1"/>
</dbReference>
<organism evidence="1">
    <name type="scientific">Hexamita inflata</name>
    <dbReference type="NCBI Taxonomy" id="28002"/>
    <lineage>
        <taxon>Eukaryota</taxon>
        <taxon>Metamonada</taxon>
        <taxon>Diplomonadida</taxon>
        <taxon>Hexamitidae</taxon>
        <taxon>Hexamitinae</taxon>
        <taxon>Hexamita</taxon>
    </lineage>
</organism>
<sequence>MKTAKGVERLVELEYLDIEDAQIVEINIRGLEKLKTLYCRKNKIRDISAAEYLKAKGCCQSQYNIVNQTQPSQEEIDEARLW</sequence>
<reference evidence="2 3" key="2">
    <citation type="submission" date="2024-07" db="EMBL/GenBank/DDBJ databases">
        <authorList>
            <person name="Akdeniz Z."/>
        </authorList>
    </citation>
    <scope>NUCLEOTIDE SEQUENCE [LARGE SCALE GENOMIC DNA]</scope>
</reference>
<evidence type="ECO:0000313" key="2">
    <source>
        <dbReference type="EMBL" id="CAL6104343.1"/>
    </source>
</evidence>
<keyword evidence="3" id="KW-1185">Reference proteome</keyword>
<proteinExistence type="predicted"/>
<comment type="caution">
    <text evidence="1">The sequence shown here is derived from an EMBL/GenBank/DDBJ whole genome shotgun (WGS) entry which is preliminary data.</text>
</comment>
<dbReference type="EMBL" id="CATOUU010000549">
    <property type="protein sequence ID" value="CAI9933818.1"/>
    <property type="molecule type" value="Genomic_DNA"/>
</dbReference>